<dbReference type="EMBL" id="BDGJ01000168">
    <property type="protein sequence ID" value="GAW93771.1"/>
    <property type="molecule type" value="Genomic_DNA"/>
</dbReference>
<dbReference type="Gene3D" id="2.120.10.30">
    <property type="entry name" value="TolB, C-terminal domain"/>
    <property type="match status" value="2"/>
</dbReference>
<protein>
    <recommendedName>
        <fullName evidence="3">Anti-sigma-W factor RsiW</fullName>
    </recommendedName>
</protein>
<accession>A0A1Z5HWR0</accession>
<dbReference type="InterPro" id="IPR041916">
    <property type="entry name" value="Anti_sigma_zinc_sf"/>
</dbReference>
<evidence type="ECO:0000256" key="2">
    <source>
        <dbReference type="ARBA" id="ARBA00024353"/>
    </source>
</evidence>
<dbReference type="RefSeq" id="WP_088554841.1">
    <property type="nucleotide sequence ID" value="NZ_BDGJ01000168.1"/>
</dbReference>
<reference evidence="8" key="1">
    <citation type="journal article" date="2017" name="Appl. Environ. Microbiol.">
        <title>Genomic analysis of Calderihabitans maritimus KKC1, a thermophilic hydrogenogenic carboxydotrophic bacterium isolated from marine sediment.</title>
        <authorList>
            <person name="Omae K."/>
            <person name="Yoneda Y."/>
            <person name="Fukuyama Y."/>
            <person name="Yoshida T."/>
            <person name="Sako Y."/>
        </authorList>
    </citation>
    <scope>NUCLEOTIDE SEQUENCE [LARGE SCALE GENOMIC DNA]</scope>
    <source>
        <strain evidence="8">KKC1</strain>
    </source>
</reference>
<feature type="domain" description="Putative zinc-finger" evidence="6">
    <location>
        <begin position="3"/>
        <end position="37"/>
    </location>
</feature>
<comment type="similarity">
    <text evidence="2">Belongs to the zinc-associated anti-sigma factor (ZAS) superfamily. Anti-sigma-W factor family.</text>
</comment>
<gene>
    <name evidence="7" type="ORF">KKC1_28980</name>
</gene>
<feature type="compositionally biased region" description="Basic and acidic residues" evidence="4">
    <location>
        <begin position="154"/>
        <end position="183"/>
    </location>
</feature>
<feature type="compositionally biased region" description="Polar residues" evidence="4">
    <location>
        <begin position="201"/>
        <end position="212"/>
    </location>
</feature>
<dbReference type="Proteomes" id="UP000197032">
    <property type="component" value="Unassembled WGS sequence"/>
</dbReference>
<dbReference type="AlphaFoldDB" id="A0A1Z5HWR0"/>
<evidence type="ECO:0000256" key="4">
    <source>
        <dbReference type="SAM" id="MobiDB-lite"/>
    </source>
</evidence>
<evidence type="ECO:0000259" key="6">
    <source>
        <dbReference type="Pfam" id="PF13490"/>
    </source>
</evidence>
<dbReference type="PANTHER" id="PTHR36842">
    <property type="entry name" value="PROTEIN TOLB HOMOLOG"/>
    <property type="match status" value="1"/>
</dbReference>
<feature type="transmembrane region" description="Helical" evidence="5">
    <location>
        <begin position="111"/>
        <end position="132"/>
    </location>
</feature>
<dbReference type="PANTHER" id="PTHR36842:SF1">
    <property type="entry name" value="PROTEIN TOLB"/>
    <property type="match status" value="1"/>
</dbReference>
<keyword evidence="5" id="KW-0812">Transmembrane</keyword>
<keyword evidence="8" id="KW-1185">Reference proteome</keyword>
<organism evidence="7 8">
    <name type="scientific">Calderihabitans maritimus</name>
    <dbReference type="NCBI Taxonomy" id="1246530"/>
    <lineage>
        <taxon>Bacteria</taxon>
        <taxon>Bacillati</taxon>
        <taxon>Bacillota</taxon>
        <taxon>Clostridia</taxon>
        <taxon>Neomoorellales</taxon>
        <taxon>Calderihabitantaceae</taxon>
        <taxon>Calderihabitans</taxon>
    </lineage>
</organism>
<proteinExistence type="inferred from homology"/>
<comment type="similarity">
    <text evidence="1">Belongs to the TolB family.</text>
</comment>
<name>A0A1Z5HWR0_9FIRM</name>
<evidence type="ECO:0000313" key="7">
    <source>
        <dbReference type="EMBL" id="GAW93771.1"/>
    </source>
</evidence>
<dbReference type="InterPro" id="IPR011042">
    <property type="entry name" value="6-blade_b-propeller_TolB-like"/>
</dbReference>
<evidence type="ECO:0000256" key="3">
    <source>
        <dbReference type="ARBA" id="ARBA00024438"/>
    </source>
</evidence>
<dbReference type="InterPro" id="IPR027383">
    <property type="entry name" value="Znf_put"/>
</dbReference>
<keyword evidence="5" id="KW-1133">Transmembrane helix</keyword>
<dbReference type="OrthoDB" id="9774911at2"/>
<dbReference type="Pfam" id="PF07676">
    <property type="entry name" value="PD40"/>
    <property type="match status" value="5"/>
</dbReference>
<dbReference type="SUPFAM" id="SSF82171">
    <property type="entry name" value="DPP6 N-terminal domain-like"/>
    <property type="match status" value="1"/>
</dbReference>
<evidence type="ECO:0000256" key="5">
    <source>
        <dbReference type="SAM" id="Phobius"/>
    </source>
</evidence>
<feature type="region of interest" description="Disordered" evidence="4">
    <location>
        <begin position="142"/>
        <end position="218"/>
    </location>
</feature>
<keyword evidence="5" id="KW-0472">Membrane</keyword>
<comment type="caution">
    <text evidence="7">The sequence shown here is derived from an EMBL/GenBank/DDBJ whole genome shotgun (WGS) entry which is preliminary data.</text>
</comment>
<evidence type="ECO:0000313" key="8">
    <source>
        <dbReference type="Proteomes" id="UP000197032"/>
    </source>
</evidence>
<dbReference type="Gene3D" id="1.10.10.1320">
    <property type="entry name" value="Anti-sigma factor, zinc-finger domain"/>
    <property type="match status" value="1"/>
</dbReference>
<dbReference type="InterPro" id="IPR011659">
    <property type="entry name" value="WD40"/>
</dbReference>
<evidence type="ECO:0000256" key="1">
    <source>
        <dbReference type="ARBA" id="ARBA00009820"/>
    </source>
</evidence>
<sequence length="580" mass="64656">MNCQEAKQAIFAYLDAQLDPGQEQALYQHLLLCYNCQRELNLARETNRLLEKSCTPVSPPANFSQEVMQRIFGESKVSEEKTCPAISHKQNKAGSWWRRIIRSVFDLEAKALLVTSYAVLFIAIGIIFLYGYNQLNELSTLGSSSSNQEQLPVETKDQDKAKPEVSQTDEQKKETQVRDKDTSRSPSLNTGESRFHPGPVQGSSASPEQVTEITPPEDLPPVKVVVEPVNYTVMLTPVALGEGVANIRPRWSPDGKEIWFLSNRDSADGKYTVWKTPVDRSNPEPLTDAQVDIPVMYGGGVWSPDGSQIAYVTYQNGYPEVWVYDLLSGNSSNLTLDVTGEARQRLEEKTDDLWAYNPVWSPKGEIAYLTTRFDNVDIMLIDKQGENHVLTQTEAVEGYPAWSPDGEKLAYFRSWFNPETGQQENQVYLINKDGTEPVSLTPPIAAASMVPAWSPDGKRIAINVAKSDSTAEVEKSSGIWLVNADGTNLQKITDVGGGTLIEWSPDGKKLAFNDEDGVLYVLYLSTDYREIKLFQVTWEGDPSGDMAVAWSPASDKLLLDWTKPEEATRGIWLARLPKSK</sequence>
<dbReference type="Pfam" id="PF13490">
    <property type="entry name" value="zf-HC2"/>
    <property type="match status" value="1"/>
</dbReference>